<dbReference type="PANTHER" id="PTHR48085:SF5">
    <property type="entry name" value="CADMIUM_ZINC-TRANSPORTING ATPASE HMA4-RELATED"/>
    <property type="match status" value="1"/>
</dbReference>
<dbReference type="Gene3D" id="3.40.50.1000">
    <property type="entry name" value="HAD superfamily/HAD-like"/>
    <property type="match status" value="1"/>
</dbReference>
<dbReference type="PROSITE" id="PS01229">
    <property type="entry name" value="COF_2"/>
    <property type="match status" value="1"/>
</dbReference>
<dbReference type="SFLD" id="SFLDF00027">
    <property type="entry name" value="p-type_atpase"/>
    <property type="match status" value="1"/>
</dbReference>
<dbReference type="GO" id="GO:0016887">
    <property type="term" value="F:ATP hydrolysis activity"/>
    <property type="evidence" value="ECO:0007669"/>
    <property type="project" value="InterPro"/>
</dbReference>
<dbReference type="InterPro" id="IPR008250">
    <property type="entry name" value="ATPase_P-typ_transduc_dom_A_sf"/>
</dbReference>
<proteinExistence type="inferred from homology"/>
<evidence type="ECO:0000256" key="1">
    <source>
        <dbReference type="ARBA" id="ARBA00004141"/>
    </source>
</evidence>
<accession>A0A267MLH6</accession>
<evidence type="ECO:0000256" key="8">
    <source>
        <dbReference type="ARBA" id="ARBA00039103"/>
    </source>
</evidence>
<dbReference type="EMBL" id="NIBG01000003">
    <property type="protein sequence ID" value="PAB60386.1"/>
    <property type="molecule type" value="Genomic_DNA"/>
</dbReference>
<keyword evidence="4" id="KW-0812">Transmembrane</keyword>
<dbReference type="PRINTS" id="PR00119">
    <property type="entry name" value="CATATPASE"/>
</dbReference>
<evidence type="ECO:0000256" key="3">
    <source>
        <dbReference type="ARBA" id="ARBA00022539"/>
    </source>
</evidence>
<comment type="caution">
    <text evidence="11">The sequence shown here is derived from an EMBL/GenBank/DDBJ whole genome shotgun (WGS) entry which is preliminary data.</text>
</comment>
<dbReference type="InterPro" id="IPR018303">
    <property type="entry name" value="ATPase_P-typ_P_site"/>
</dbReference>
<dbReference type="SFLD" id="SFLDS00003">
    <property type="entry name" value="Haloacid_Dehalogenase"/>
    <property type="match status" value="1"/>
</dbReference>
<dbReference type="PANTHER" id="PTHR48085">
    <property type="entry name" value="CADMIUM/ZINC-TRANSPORTING ATPASE HMA2-RELATED"/>
    <property type="match status" value="1"/>
</dbReference>
<keyword evidence="7" id="KW-0472">Membrane</keyword>
<evidence type="ECO:0000313" key="12">
    <source>
        <dbReference type="Proteomes" id="UP000216024"/>
    </source>
</evidence>
<dbReference type="PROSITE" id="PS00154">
    <property type="entry name" value="ATPASE_E1_E2"/>
    <property type="match status" value="1"/>
</dbReference>
<feature type="domain" description="P-type ATPase A" evidence="10">
    <location>
        <begin position="223"/>
        <end position="301"/>
    </location>
</feature>
<dbReference type="GO" id="GO:0005524">
    <property type="term" value="F:ATP binding"/>
    <property type="evidence" value="ECO:0007669"/>
    <property type="project" value="InterPro"/>
</dbReference>
<dbReference type="EC" id="7.2.2.21" evidence="8"/>
<dbReference type="OrthoDB" id="1873403at2"/>
<evidence type="ECO:0000256" key="2">
    <source>
        <dbReference type="ARBA" id="ARBA00006024"/>
    </source>
</evidence>
<dbReference type="GO" id="GO:0008551">
    <property type="term" value="F:P-type cadmium transporter activity"/>
    <property type="evidence" value="ECO:0007669"/>
    <property type="project" value="UniProtKB-EC"/>
</dbReference>
<comment type="subcellular location">
    <subcellularLocation>
        <location evidence="1">Membrane</location>
        <topology evidence="1">Multi-pass membrane protein</topology>
    </subcellularLocation>
</comment>
<evidence type="ECO:0000259" key="10">
    <source>
        <dbReference type="Pfam" id="PF00122"/>
    </source>
</evidence>
<gene>
    <name evidence="11" type="ORF">CCE28_05685</name>
</gene>
<keyword evidence="5" id="KW-1278">Translocase</keyword>
<evidence type="ECO:0000256" key="9">
    <source>
        <dbReference type="ARBA" id="ARBA00049338"/>
    </source>
</evidence>
<dbReference type="InterPro" id="IPR001757">
    <property type="entry name" value="P_typ_ATPase"/>
</dbReference>
<organism evidence="11 12">
    <name type="scientific">Anaeromicrobium sediminis</name>
    <dbReference type="NCBI Taxonomy" id="1478221"/>
    <lineage>
        <taxon>Bacteria</taxon>
        <taxon>Bacillati</taxon>
        <taxon>Bacillota</taxon>
        <taxon>Clostridia</taxon>
        <taxon>Peptostreptococcales</taxon>
        <taxon>Thermotaleaceae</taxon>
        <taxon>Anaeromicrobium</taxon>
    </lineage>
</organism>
<keyword evidence="3" id="KW-0104">Cadmium</keyword>
<dbReference type="InterPro" id="IPR051014">
    <property type="entry name" value="Cation_Transport_ATPase_IB"/>
</dbReference>
<dbReference type="InterPro" id="IPR023214">
    <property type="entry name" value="HAD_sf"/>
</dbReference>
<dbReference type="SUPFAM" id="SSF56784">
    <property type="entry name" value="HAD-like"/>
    <property type="match status" value="1"/>
</dbReference>
<dbReference type="Pfam" id="PF00122">
    <property type="entry name" value="E1-E2_ATPase"/>
    <property type="match status" value="1"/>
</dbReference>
<protein>
    <recommendedName>
        <fullName evidence="8">Cd(2+)-exporting ATPase</fullName>
        <ecNumber evidence="8">7.2.2.21</ecNumber>
    </recommendedName>
</protein>
<evidence type="ECO:0000256" key="7">
    <source>
        <dbReference type="ARBA" id="ARBA00023136"/>
    </source>
</evidence>
<keyword evidence="12" id="KW-1185">Reference proteome</keyword>
<reference evidence="11 12" key="1">
    <citation type="submission" date="2017-06" db="EMBL/GenBank/DDBJ databases">
        <title>Draft genome sequence of anaerobic fermentative bacterium Anaeromicrobium sediminis DY2726D isolated from West Pacific Ocean sediments.</title>
        <authorList>
            <person name="Zeng X."/>
        </authorList>
    </citation>
    <scope>NUCLEOTIDE SEQUENCE [LARGE SCALE GENOMIC DNA]</scope>
    <source>
        <strain evidence="11 12">DY2726D</strain>
    </source>
</reference>
<dbReference type="InterPro" id="IPR044492">
    <property type="entry name" value="P_typ_ATPase_HD_dom"/>
</dbReference>
<dbReference type="Gene3D" id="2.70.150.10">
    <property type="entry name" value="Calcium-transporting ATPase, cytoplasmic transduction domain A"/>
    <property type="match status" value="1"/>
</dbReference>
<evidence type="ECO:0000313" key="11">
    <source>
        <dbReference type="EMBL" id="PAB60386.1"/>
    </source>
</evidence>
<dbReference type="Proteomes" id="UP000216024">
    <property type="component" value="Unassembled WGS sequence"/>
</dbReference>
<dbReference type="NCBIfam" id="TIGR01494">
    <property type="entry name" value="ATPase_P-type"/>
    <property type="match status" value="1"/>
</dbReference>
<dbReference type="Pfam" id="PF00702">
    <property type="entry name" value="Hydrolase"/>
    <property type="match status" value="1"/>
</dbReference>
<sequence>MEQISYLPGRVRYKIPDLYDKSIGKFINGYIDNLYGVKHSKVNHYTSTILIVYDADKTSNLSIQRNIKNAIGLAVRNEHNLLNKYDNHANAIENRSKSKKKLLIYGSLYILFKLKKSLLGRAVFSRNIRLLFAASAITIIGGYPLLRRPVKHLSKKIPKISDLILRLTIISLIFLREDGIGCLILGLKSLNDYIKYSADVECYRLLNKSMRKGTGMACIKDSEGNELLVPVDYLRVDDVISIHKGEISPVEGIVVEGKGIINNLYTTGQTLVTHVDDGDRIYEGSIVVSGELKIRVINLPKFSSKIDTSINSLNIYESVTKYQEKISKIAVGLSIINYCITGSLLNAFSVVLLLCPSSSEVAMSIGVKRYLSLLAKNNIYLRNPNTFEKLLHIDHVLFDKTGTLTYGRMKIIDVETFDKRYSKNELLKICAACEVNHYHPISITIQEETGKDYDLRKLESSALLPSKGIEAVYDNQRVIIGNKELMEENTINISKYLNLYIEYEEKLFTPIFISIDNKLRGMIVLKDTLREESYELIDKLKETNIKNISILSGDTYSKNYDVASKLGIENIYSNCTNENKLEIISKHKIANKVMMVGDGINDITAMNKADISVCLGNSSCDNIKYHSDCIIFEDDISKLYDFISLTEKSYKIITQNINISKLYNMTTGALAFFMPINPFTAKFLNSLGTVMTLLLNKRIKNLDSDKNR</sequence>
<dbReference type="InterPro" id="IPR023299">
    <property type="entry name" value="ATPase_P-typ_cyto_dom_N"/>
</dbReference>
<dbReference type="AlphaFoldDB" id="A0A267MLH6"/>
<dbReference type="InterPro" id="IPR036412">
    <property type="entry name" value="HAD-like_sf"/>
</dbReference>
<dbReference type="SUPFAM" id="SSF81653">
    <property type="entry name" value="Calcium ATPase, transduction domain A"/>
    <property type="match status" value="1"/>
</dbReference>
<keyword evidence="6" id="KW-1133">Transmembrane helix</keyword>
<evidence type="ECO:0000256" key="4">
    <source>
        <dbReference type="ARBA" id="ARBA00022692"/>
    </source>
</evidence>
<dbReference type="RefSeq" id="WP_095131854.1">
    <property type="nucleotide sequence ID" value="NZ_NIBG01000003.1"/>
</dbReference>
<evidence type="ECO:0000256" key="5">
    <source>
        <dbReference type="ARBA" id="ARBA00022967"/>
    </source>
</evidence>
<dbReference type="GO" id="GO:0016020">
    <property type="term" value="C:membrane"/>
    <property type="evidence" value="ECO:0007669"/>
    <property type="project" value="UniProtKB-SubCell"/>
</dbReference>
<dbReference type="SFLD" id="SFLDG00002">
    <property type="entry name" value="C1.7:_P-type_atpase_like"/>
    <property type="match status" value="1"/>
</dbReference>
<dbReference type="Gene3D" id="3.40.1110.10">
    <property type="entry name" value="Calcium-transporting ATPase, cytoplasmic domain N"/>
    <property type="match status" value="1"/>
</dbReference>
<name>A0A267MLH6_9FIRM</name>
<comment type="similarity">
    <text evidence="2">Belongs to the cation transport ATPase (P-type) (TC 3.A.3) family. Type IB subfamily.</text>
</comment>
<dbReference type="InterPro" id="IPR059000">
    <property type="entry name" value="ATPase_P-type_domA"/>
</dbReference>
<comment type="catalytic activity">
    <reaction evidence="9">
        <text>Cd(2+)(in) + ATP + H2O = Cd(2+)(out) + ADP + phosphate + H(+)</text>
        <dbReference type="Rhea" id="RHEA:12132"/>
        <dbReference type="ChEBI" id="CHEBI:15377"/>
        <dbReference type="ChEBI" id="CHEBI:15378"/>
        <dbReference type="ChEBI" id="CHEBI:30616"/>
        <dbReference type="ChEBI" id="CHEBI:43474"/>
        <dbReference type="ChEBI" id="CHEBI:48775"/>
        <dbReference type="ChEBI" id="CHEBI:456216"/>
        <dbReference type="EC" id="7.2.2.21"/>
    </reaction>
</comment>
<evidence type="ECO:0000256" key="6">
    <source>
        <dbReference type="ARBA" id="ARBA00022989"/>
    </source>
</evidence>